<sequence length="162" mass="18899">MDNEMSPTEESHRAEEETRRELELALWQEQVFWLQKSRATWIVEEDRNTRFFHLSTLKRQRFNCILGLKNSEGHWIFDETKLRGMVVSFFKTLYHAELGVSPWLPKGFTALSASTYTGLERPIARDEIIQAIKSMGNLKAPGKDSYHPVDQTLRQSFVSHIT</sequence>
<name>A0AAV2D550_9ROSI</name>
<evidence type="ECO:0000313" key="2">
    <source>
        <dbReference type="Proteomes" id="UP001497516"/>
    </source>
</evidence>
<proteinExistence type="predicted"/>
<gene>
    <name evidence="1" type="ORF">LTRI10_LOCUS11201</name>
</gene>
<dbReference type="Proteomes" id="UP001497516">
    <property type="component" value="Chromosome 2"/>
</dbReference>
<organism evidence="1 2">
    <name type="scientific">Linum trigynum</name>
    <dbReference type="NCBI Taxonomy" id="586398"/>
    <lineage>
        <taxon>Eukaryota</taxon>
        <taxon>Viridiplantae</taxon>
        <taxon>Streptophyta</taxon>
        <taxon>Embryophyta</taxon>
        <taxon>Tracheophyta</taxon>
        <taxon>Spermatophyta</taxon>
        <taxon>Magnoliopsida</taxon>
        <taxon>eudicotyledons</taxon>
        <taxon>Gunneridae</taxon>
        <taxon>Pentapetalae</taxon>
        <taxon>rosids</taxon>
        <taxon>fabids</taxon>
        <taxon>Malpighiales</taxon>
        <taxon>Linaceae</taxon>
        <taxon>Linum</taxon>
    </lineage>
</organism>
<evidence type="ECO:0000313" key="1">
    <source>
        <dbReference type="EMBL" id="CAL1367637.1"/>
    </source>
</evidence>
<protein>
    <submittedName>
        <fullName evidence="1">Uncharacterized protein</fullName>
    </submittedName>
</protein>
<keyword evidence="2" id="KW-1185">Reference proteome</keyword>
<dbReference type="AlphaFoldDB" id="A0AAV2D550"/>
<reference evidence="1 2" key="1">
    <citation type="submission" date="2024-04" db="EMBL/GenBank/DDBJ databases">
        <authorList>
            <person name="Fracassetti M."/>
        </authorList>
    </citation>
    <scope>NUCLEOTIDE SEQUENCE [LARGE SCALE GENOMIC DNA]</scope>
</reference>
<dbReference type="EMBL" id="OZ034815">
    <property type="protein sequence ID" value="CAL1367637.1"/>
    <property type="molecule type" value="Genomic_DNA"/>
</dbReference>
<accession>A0AAV2D550</accession>